<dbReference type="PANTHER" id="PTHR48111:SF1">
    <property type="entry name" value="TWO-COMPONENT RESPONSE REGULATOR ORR33"/>
    <property type="match status" value="1"/>
</dbReference>
<comment type="caution">
    <text evidence="10">The sequence shown here is derived from an EMBL/GenBank/DDBJ whole genome shotgun (WGS) entry which is preliminary data.</text>
</comment>
<dbReference type="InterPro" id="IPR016032">
    <property type="entry name" value="Sig_transdc_resp-reg_C-effctor"/>
</dbReference>
<dbReference type="Pfam" id="PF00072">
    <property type="entry name" value="Response_reg"/>
    <property type="match status" value="1"/>
</dbReference>
<evidence type="ECO:0000313" key="10">
    <source>
        <dbReference type="EMBL" id="HDY58984.1"/>
    </source>
</evidence>
<dbReference type="PROSITE" id="PS50110">
    <property type="entry name" value="RESPONSE_REGULATORY"/>
    <property type="match status" value="1"/>
</dbReference>
<protein>
    <submittedName>
        <fullName evidence="10">Response regulator transcription factor</fullName>
    </submittedName>
</protein>
<gene>
    <name evidence="10" type="ORF">ENP86_05480</name>
</gene>
<accession>A0A7V0Z5M6</accession>
<feature type="DNA-binding region" description="OmpR/PhoB-type" evidence="7">
    <location>
        <begin position="131"/>
        <end position="224"/>
    </location>
</feature>
<dbReference type="Gene3D" id="6.10.250.690">
    <property type="match status" value="1"/>
</dbReference>
<keyword evidence="4 7" id="KW-0238">DNA-binding</keyword>
<dbReference type="SUPFAM" id="SSF46894">
    <property type="entry name" value="C-terminal effector domain of the bipartite response regulators"/>
    <property type="match status" value="1"/>
</dbReference>
<evidence type="ECO:0000256" key="1">
    <source>
        <dbReference type="ARBA" id="ARBA00022553"/>
    </source>
</evidence>
<dbReference type="SUPFAM" id="SSF52172">
    <property type="entry name" value="CheY-like"/>
    <property type="match status" value="1"/>
</dbReference>
<dbReference type="GO" id="GO:0000976">
    <property type="term" value="F:transcription cis-regulatory region binding"/>
    <property type="evidence" value="ECO:0007669"/>
    <property type="project" value="TreeGrafter"/>
</dbReference>
<dbReference type="InterPro" id="IPR039420">
    <property type="entry name" value="WalR-like"/>
</dbReference>
<evidence type="ECO:0000256" key="7">
    <source>
        <dbReference type="PROSITE-ProRule" id="PRU01091"/>
    </source>
</evidence>
<evidence type="ECO:0000256" key="2">
    <source>
        <dbReference type="ARBA" id="ARBA00023012"/>
    </source>
</evidence>
<evidence type="ECO:0000259" key="8">
    <source>
        <dbReference type="PROSITE" id="PS50110"/>
    </source>
</evidence>
<dbReference type="EMBL" id="DSKY01000014">
    <property type="protein sequence ID" value="HDY58984.1"/>
    <property type="molecule type" value="Genomic_DNA"/>
</dbReference>
<dbReference type="GO" id="GO:0032993">
    <property type="term" value="C:protein-DNA complex"/>
    <property type="evidence" value="ECO:0007669"/>
    <property type="project" value="TreeGrafter"/>
</dbReference>
<keyword evidence="2" id="KW-0902">Two-component regulatory system</keyword>
<dbReference type="PANTHER" id="PTHR48111">
    <property type="entry name" value="REGULATOR OF RPOS"/>
    <property type="match status" value="1"/>
</dbReference>
<dbReference type="GO" id="GO:0006355">
    <property type="term" value="P:regulation of DNA-templated transcription"/>
    <property type="evidence" value="ECO:0007669"/>
    <property type="project" value="InterPro"/>
</dbReference>
<sequence length="225" mass="25709">MKKRIVVIEDDQAILDLVIYNLQKNGFQTEGFTSGYDGLNFLLKNPADLLILDLMLPDIDGFELCKELKNQEKTKNLPIIILTAKTEEADRVLGLELGADDYIIKPFSPRELVARVKAVLRRSGVTEPEELEVYKFEDLVVDTNKHKVYFKQQEIELTATEFSILLNLIRHPGRVYTRDNLLDILGKTILDRNIDVHITNLRKKLGPAGRFIKTIRGVGYKLDAE</sequence>
<evidence type="ECO:0000256" key="5">
    <source>
        <dbReference type="ARBA" id="ARBA00023163"/>
    </source>
</evidence>
<feature type="domain" description="Response regulatory" evidence="8">
    <location>
        <begin position="4"/>
        <end position="120"/>
    </location>
</feature>
<dbReference type="InterPro" id="IPR011006">
    <property type="entry name" value="CheY-like_superfamily"/>
</dbReference>
<evidence type="ECO:0000259" key="9">
    <source>
        <dbReference type="PROSITE" id="PS51755"/>
    </source>
</evidence>
<feature type="modified residue" description="4-aspartylphosphate" evidence="6">
    <location>
        <position position="53"/>
    </location>
</feature>
<dbReference type="InterPro" id="IPR036388">
    <property type="entry name" value="WH-like_DNA-bd_sf"/>
</dbReference>
<evidence type="ECO:0000256" key="4">
    <source>
        <dbReference type="ARBA" id="ARBA00023125"/>
    </source>
</evidence>
<keyword evidence="5" id="KW-0804">Transcription</keyword>
<dbReference type="GO" id="GO:0005829">
    <property type="term" value="C:cytosol"/>
    <property type="evidence" value="ECO:0007669"/>
    <property type="project" value="TreeGrafter"/>
</dbReference>
<dbReference type="Gene3D" id="3.40.50.2300">
    <property type="match status" value="1"/>
</dbReference>
<keyword evidence="1 6" id="KW-0597">Phosphoprotein</keyword>
<dbReference type="AlphaFoldDB" id="A0A7V0Z5M6"/>
<dbReference type="InterPro" id="IPR001867">
    <property type="entry name" value="OmpR/PhoB-type_DNA-bd"/>
</dbReference>
<feature type="domain" description="OmpR/PhoB-type" evidence="9">
    <location>
        <begin position="131"/>
        <end position="224"/>
    </location>
</feature>
<dbReference type="SMART" id="SM00448">
    <property type="entry name" value="REC"/>
    <property type="match status" value="1"/>
</dbReference>
<dbReference type="CDD" id="cd00383">
    <property type="entry name" value="trans_reg_C"/>
    <property type="match status" value="1"/>
</dbReference>
<organism evidence="10">
    <name type="scientific">candidate division WOR-3 bacterium</name>
    <dbReference type="NCBI Taxonomy" id="2052148"/>
    <lineage>
        <taxon>Bacteria</taxon>
        <taxon>Bacteria division WOR-3</taxon>
    </lineage>
</organism>
<evidence type="ECO:0000256" key="6">
    <source>
        <dbReference type="PROSITE-ProRule" id="PRU00169"/>
    </source>
</evidence>
<proteinExistence type="predicted"/>
<dbReference type="SMART" id="SM00862">
    <property type="entry name" value="Trans_reg_C"/>
    <property type="match status" value="1"/>
</dbReference>
<dbReference type="PROSITE" id="PS51755">
    <property type="entry name" value="OMPR_PHOB"/>
    <property type="match status" value="1"/>
</dbReference>
<name>A0A7V0Z5M6_UNCW3</name>
<reference evidence="10" key="1">
    <citation type="journal article" date="2020" name="mSystems">
        <title>Genome- and Community-Level Interaction Insights into Carbon Utilization and Element Cycling Functions of Hydrothermarchaeota in Hydrothermal Sediment.</title>
        <authorList>
            <person name="Zhou Z."/>
            <person name="Liu Y."/>
            <person name="Xu W."/>
            <person name="Pan J."/>
            <person name="Luo Z.H."/>
            <person name="Li M."/>
        </authorList>
    </citation>
    <scope>NUCLEOTIDE SEQUENCE [LARGE SCALE GENOMIC DNA]</scope>
    <source>
        <strain evidence="10">SpSt-258</strain>
    </source>
</reference>
<evidence type="ECO:0000256" key="3">
    <source>
        <dbReference type="ARBA" id="ARBA00023015"/>
    </source>
</evidence>
<keyword evidence="3" id="KW-0805">Transcription regulation</keyword>
<dbReference type="InterPro" id="IPR001789">
    <property type="entry name" value="Sig_transdc_resp-reg_receiver"/>
</dbReference>
<dbReference type="Gene3D" id="1.10.10.10">
    <property type="entry name" value="Winged helix-like DNA-binding domain superfamily/Winged helix DNA-binding domain"/>
    <property type="match status" value="1"/>
</dbReference>
<dbReference type="GO" id="GO:0000156">
    <property type="term" value="F:phosphorelay response regulator activity"/>
    <property type="evidence" value="ECO:0007669"/>
    <property type="project" value="TreeGrafter"/>
</dbReference>
<dbReference type="Pfam" id="PF00486">
    <property type="entry name" value="Trans_reg_C"/>
    <property type="match status" value="1"/>
</dbReference>